<name>A0A915IV80_ROMCU</name>
<organism evidence="2 3">
    <name type="scientific">Romanomermis culicivorax</name>
    <name type="common">Nematode worm</name>
    <dbReference type="NCBI Taxonomy" id="13658"/>
    <lineage>
        <taxon>Eukaryota</taxon>
        <taxon>Metazoa</taxon>
        <taxon>Ecdysozoa</taxon>
        <taxon>Nematoda</taxon>
        <taxon>Enoplea</taxon>
        <taxon>Dorylaimia</taxon>
        <taxon>Mermithida</taxon>
        <taxon>Mermithoidea</taxon>
        <taxon>Mermithidae</taxon>
        <taxon>Romanomermis</taxon>
    </lineage>
</organism>
<dbReference type="WBParaSite" id="nRc.2.0.1.t17300-RA">
    <property type="protein sequence ID" value="nRc.2.0.1.t17300-RA"/>
    <property type="gene ID" value="nRc.2.0.1.g17300"/>
</dbReference>
<feature type="region of interest" description="Disordered" evidence="1">
    <location>
        <begin position="40"/>
        <end position="64"/>
    </location>
</feature>
<proteinExistence type="predicted"/>
<evidence type="ECO:0000313" key="3">
    <source>
        <dbReference type="WBParaSite" id="nRc.2.0.1.t17300-RA"/>
    </source>
</evidence>
<dbReference type="AlphaFoldDB" id="A0A915IV80"/>
<accession>A0A915IV80</accession>
<protein>
    <submittedName>
        <fullName evidence="3">Uncharacterized protein</fullName>
    </submittedName>
</protein>
<feature type="compositionally biased region" description="Basic and acidic residues" evidence="1">
    <location>
        <begin position="53"/>
        <end position="64"/>
    </location>
</feature>
<evidence type="ECO:0000256" key="1">
    <source>
        <dbReference type="SAM" id="MobiDB-lite"/>
    </source>
</evidence>
<sequence length="64" mass="7159">MGRFRPLSSLNRSIQSQKLNLTDDQRRNLSQLREKILSGQILAPAAASSPSPPDRDRELKNQSA</sequence>
<dbReference type="Proteomes" id="UP000887565">
    <property type="component" value="Unplaced"/>
</dbReference>
<evidence type="ECO:0000313" key="2">
    <source>
        <dbReference type="Proteomes" id="UP000887565"/>
    </source>
</evidence>
<keyword evidence="2" id="KW-1185">Reference proteome</keyword>
<reference evidence="3" key="1">
    <citation type="submission" date="2022-11" db="UniProtKB">
        <authorList>
            <consortium name="WormBaseParasite"/>
        </authorList>
    </citation>
    <scope>IDENTIFICATION</scope>
</reference>